<dbReference type="Pfam" id="PF05193">
    <property type="entry name" value="Peptidase_M16_C"/>
    <property type="match status" value="1"/>
</dbReference>
<name>A0A848LZS3_9BACT</name>
<dbReference type="AlphaFoldDB" id="A0A848LZS3"/>
<dbReference type="Proteomes" id="UP000518300">
    <property type="component" value="Unassembled WGS sequence"/>
</dbReference>
<comment type="caution">
    <text evidence="4">The sequence shown here is derived from an EMBL/GenBank/DDBJ whole genome shotgun (WGS) entry which is preliminary data.</text>
</comment>
<feature type="non-terminal residue" evidence="4">
    <location>
        <position position="625"/>
    </location>
</feature>
<dbReference type="GO" id="GO:0046872">
    <property type="term" value="F:metal ion binding"/>
    <property type="evidence" value="ECO:0007669"/>
    <property type="project" value="InterPro"/>
</dbReference>
<dbReference type="SUPFAM" id="SSF63411">
    <property type="entry name" value="LuxS/MPP-like metallohydrolase"/>
    <property type="match status" value="2"/>
</dbReference>
<feature type="region of interest" description="Disordered" evidence="2">
    <location>
        <begin position="1"/>
        <end position="20"/>
    </location>
</feature>
<feature type="domain" description="Peptidase M16 C-terminal" evidence="3">
    <location>
        <begin position="401"/>
        <end position="572"/>
    </location>
</feature>
<evidence type="ECO:0000313" key="5">
    <source>
        <dbReference type="Proteomes" id="UP000518300"/>
    </source>
</evidence>
<dbReference type="RefSeq" id="WP_169352644.1">
    <property type="nucleotide sequence ID" value="NZ_JABBJJ010000679.1"/>
</dbReference>
<accession>A0A848LZS3</accession>
<evidence type="ECO:0000256" key="1">
    <source>
        <dbReference type="SAM" id="Coils"/>
    </source>
</evidence>
<evidence type="ECO:0000313" key="4">
    <source>
        <dbReference type="EMBL" id="NMO23595.1"/>
    </source>
</evidence>
<sequence length="625" mass="69039">LPALPPPVKESAQAPQLQRAGPVDTPQLWMVWKVPGRRDGTRFQARLVADMLGDEITAALVQSNLRFSALRTQVQELEDVTLLSARLSLVNPADAAALAKQVSDHLAGMEHSAWTRRWNAEHLKQEAWRDLYRDLENIPVRDMARVLRATGKPTYIGARQQELQTGLAGLEAYVKQHLRPQDTWAMVVVPDGRGLQVPVSGADITKASAALSSPLGDSDVPVSPGLDVRRTLRGLGLEGAEHFTLSNKLKVVAQQRGGIPLVEARMLLANPPAQEVDSRSAMFHQLVQNWRAGATLEWGTDPWWLDGPVPTATSHDGFHFSDASVNFVPVLQSLRRKVEPPSERYAYRVRLDREALWKRIQQRSQTEARSDQARARIALTTRLFPGRFLGTFTEQDLESYSEEALKQWHDTWVRPERTALVLVGDLPPREELLKVLEAQLGRWTPDAGAAPRPVAGSAMPTSRSVVLVDAPGQTYAHVELALRGPAPDGARDAVVDVLLPLLEQRLSRLPASKQAVARFTAGHVVTPDAYVLHLQALTETARVTDVLDQALGELNSLEQEAPRADEVEQARWSVARAHVGNAKTSAQRARLFSDLQARGLPADHWEKYPDHLAAVTPESLRAWVG</sequence>
<dbReference type="EMBL" id="JABBJJ010000679">
    <property type="protein sequence ID" value="NMO23595.1"/>
    <property type="molecule type" value="Genomic_DNA"/>
</dbReference>
<keyword evidence="1" id="KW-0175">Coiled coil</keyword>
<dbReference type="InterPro" id="IPR007863">
    <property type="entry name" value="Peptidase_M16_C"/>
</dbReference>
<reference evidence="4 5" key="1">
    <citation type="submission" date="2020-04" db="EMBL/GenBank/DDBJ databases">
        <title>Draft genome of Pyxidicoccus fallax type strain.</title>
        <authorList>
            <person name="Whitworth D.E."/>
        </authorList>
    </citation>
    <scope>NUCLEOTIDE SEQUENCE [LARGE SCALE GENOMIC DNA]</scope>
    <source>
        <strain evidence="4 5">DSM 14698</strain>
    </source>
</reference>
<organism evidence="4 5">
    <name type="scientific">Pyxidicoccus fallax</name>
    <dbReference type="NCBI Taxonomy" id="394095"/>
    <lineage>
        <taxon>Bacteria</taxon>
        <taxon>Pseudomonadati</taxon>
        <taxon>Myxococcota</taxon>
        <taxon>Myxococcia</taxon>
        <taxon>Myxococcales</taxon>
        <taxon>Cystobacterineae</taxon>
        <taxon>Myxococcaceae</taxon>
        <taxon>Pyxidicoccus</taxon>
    </lineage>
</organism>
<feature type="coiled-coil region" evidence="1">
    <location>
        <begin position="540"/>
        <end position="567"/>
    </location>
</feature>
<gene>
    <name evidence="4" type="ORF">HG543_53415</name>
</gene>
<proteinExistence type="predicted"/>
<evidence type="ECO:0000259" key="3">
    <source>
        <dbReference type="Pfam" id="PF05193"/>
    </source>
</evidence>
<dbReference type="Gene3D" id="3.30.830.10">
    <property type="entry name" value="Metalloenzyme, LuxS/M16 peptidase-like"/>
    <property type="match status" value="2"/>
</dbReference>
<protein>
    <submittedName>
        <fullName evidence="4">Insulinase family protein</fullName>
    </submittedName>
</protein>
<keyword evidence="5" id="KW-1185">Reference proteome</keyword>
<dbReference type="InterPro" id="IPR011249">
    <property type="entry name" value="Metalloenz_LuxS/M16"/>
</dbReference>
<feature type="non-terminal residue" evidence="4">
    <location>
        <position position="1"/>
    </location>
</feature>
<evidence type="ECO:0000256" key="2">
    <source>
        <dbReference type="SAM" id="MobiDB-lite"/>
    </source>
</evidence>